<gene>
    <name evidence="1" type="ORF">M5D96_007810</name>
</gene>
<name>A0A9Q0BPH0_9MUSC</name>
<dbReference type="EMBL" id="JAMKOV010000006">
    <property type="protein sequence ID" value="KAI8039095.1"/>
    <property type="molecule type" value="Genomic_DNA"/>
</dbReference>
<keyword evidence="2" id="KW-1185">Reference proteome</keyword>
<protein>
    <submittedName>
        <fullName evidence="1">Uncharacterized protein</fullName>
    </submittedName>
</protein>
<reference evidence="1" key="1">
    <citation type="journal article" date="2023" name="Genome Biol. Evol.">
        <title>Long-read-based Genome Assembly of Drosophila gunungcola Reveals Fewer Chemosensory Genes in Flower-breeding Species.</title>
        <authorList>
            <person name="Negi A."/>
            <person name="Liao B.Y."/>
            <person name="Yeh S.D."/>
        </authorList>
    </citation>
    <scope>NUCLEOTIDE SEQUENCE</scope>
    <source>
        <strain evidence="1">Sukarami</strain>
    </source>
</reference>
<dbReference type="Proteomes" id="UP001059596">
    <property type="component" value="Unassembled WGS sequence"/>
</dbReference>
<accession>A0A9Q0BPH0</accession>
<sequence length="84" mass="9366">MPKLVILSMWRLKLRGSGTIFHVNNDSHVRQSPSSGTNLKWSPQAPQPIFISNSNGYNLHFKIFVACIGKSVLRLFSMHAAQTG</sequence>
<comment type="caution">
    <text evidence="1">The sequence shown here is derived from an EMBL/GenBank/DDBJ whole genome shotgun (WGS) entry which is preliminary data.</text>
</comment>
<evidence type="ECO:0000313" key="1">
    <source>
        <dbReference type="EMBL" id="KAI8039095.1"/>
    </source>
</evidence>
<organism evidence="1 2">
    <name type="scientific">Drosophila gunungcola</name>
    <name type="common">fruit fly</name>
    <dbReference type="NCBI Taxonomy" id="103775"/>
    <lineage>
        <taxon>Eukaryota</taxon>
        <taxon>Metazoa</taxon>
        <taxon>Ecdysozoa</taxon>
        <taxon>Arthropoda</taxon>
        <taxon>Hexapoda</taxon>
        <taxon>Insecta</taxon>
        <taxon>Pterygota</taxon>
        <taxon>Neoptera</taxon>
        <taxon>Endopterygota</taxon>
        <taxon>Diptera</taxon>
        <taxon>Brachycera</taxon>
        <taxon>Muscomorpha</taxon>
        <taxon>Ephydroidea</taxon>
        <taxon>Drosophilidae</taxon>
        <taxon>Drosophila</taxon>
        <taxon>Sophophora</taxon>
    </lineage>
</organism>
<dbReference type="AlphaFoldDB" id="A0A9Q0BPH0"/>
<proteinExistence type="predicted"/>
<evidence type="ECO:0000313" key="2">
    <source>
        <dbReference type="Proteomes" id="UP001059596"/>
    </source>
</evidence>